<organism evidence="1 2">
    <name type="scientific">Hibiscus sabdariffa</name>
    <name type="common">roselle</name>
    <dbReference type="NCBI Taxonomy" id="183260"/>
    <lineage>
        <taxon>Eukaryota</taxon>
        <taxon>Viridiplantae</taxon>
        <taxon>Streptophyta</taxon>
        <taxon>Embryophyta</taxon>
        <taxon>Tracheophyta</taxon>
        <taxon>Spermatophyta</taxon>
        <taxon>Magnoliopsida</taxon>
        <taxon>eudicotyledons</taxon>
        <taxon>Gunneridae</taxon>
        <taxon>Pentapetalae</taxon>
        <taxon>rosids</taxon>
        <taxon>malvids</taxon>
        <taxon>Malvales</taxon>
        <taxon>Malvaceae</taxon>
        <taxon>Malvoideae</taxon>
        <taxon>Hibiscus</taxon>
    </lineage>
</organism>
<protein>
    <submittedName>
        <fullName evidence="1">Uncharacterized protein</fullName>
    </submittedName>
</protein>
<proteinExistence type="predicted"/>
<reference evidence="1 2" key="1">
    <citation type="journal article" date="2024" name="G3 (Bethesda)">
        <title>Genome assembly of Hibiscus sabdariffa L. provides insights into metabolisms of medicinal natural products.</title>
        <authorList>
            <person name="Kim T."/>
        </authorList>
    </citation>
    <scope>NUCLEOTIDE SEQUENCE [LARGE SCALE GENOMIC DNA]</scope>
    <source>
        <strain evidence="1">TK-2024</strain>
        <tissue evidence="1">Old leaves</tissue>
    </source>
</reference>
<dbReference type="EMBL" id="JBBPBN010000053">
    <property type="protein sequence ID" value="KAK8990751.1"/>
    <property type="molecule type" value="Genomic_DNA"/>
</dbReference>
<keyword evidence="2" id="KW-1185">Reference proteome</keyword>
<evidence type="ECO:0000313" key="1">
    <source>
        <dbReference type="EMBL" id="KAK8990751.1"/>
    </source>
</evidence>
<gene>
    <name evidence="1" type="ORF">V6N11_028712</name>
</gene>
<name>A0ABR2PR84_9ROSI</name>
<accession>A0ABR2PR84</accession>
<evidence type="ECO:0000313" key="2">
    <source>
        <dbReference type="Proteomes" id="UP001396334"/>
    </source>
</evidence>
<comment type="caution">
    <text evidence="1">The sequence shown here is derived from an EMBL/GenBank/DDBJ whole genome shotgun (WGS) entry which is preliminary data.</text>
</comment>
<sequence>MANSSQQMVSSGFNIPISSHGASISHMGSERQVSPGYASSLSQSDGNAFLSPTSASHVSSTSTFPATYVTTSSQWPVAVDGACCSTWTATIFFHFTTIVDADLGDDLRVMSTDDAHDYGDGVSGDLSQPLTTHSSDNTHGEVFTKVEQGCDEIMVDISQFGDEIVTEAVMPEVNDSVPNLFGTNRHAMSTRSKNGIRKPKDFHVQASSEPKNIREALKDPNWWKL</sequence>
<dbReference type="Proteomes" id="UP001396334">
    <property type="component" value="Unassembled WGS sequence"/>
</dbReference>